<dbReference type="Proteomes" id="UP001058974">
    <property type="component" value="Chromosome 2"/>
</dbReference>
<proteinExistence type="inferred from homology"/>
<dbReference type="AlphaFoldDB" id="A0A9D4YK83"/>
<evidence type="ECO:0000256" key="5">
    <source>
        <dbReference type="ARBA" id="ARBA00022729"/>
    </source>
</evidence>
<feature type="domain" description="Generative cell specific-1/HAP2" evidence="12">
    <location>
        <begin position="47"/>
        <end position="218"/>
    </location>
</feature>
<sequence length="244" mass="27280">MTSPSPCSTVTIIFLVYFFLALHVAGVQIISKSKLEKCEKNSNSDDLNCTTKMVVSMAVPSGSSGGEASIVAELVEVEENSSTKMQTLRIPPVITINKTAAYAVYELTYIRDVPYKPEEYYVQTRKCEPDAGANIVKICERLRDEDGHIIENTQPTCCPCGPQRRMPSSCGNFFDKMTKGKANTAHCVRFPGEWFHVFGIGRRTLGFSVRIQVKSGTKISVCNYWFSYEIILYLNVSFVMGRHL</sequence>
<dbReference type="GO" id="GO:0008289">
    <property type="term" value="F:lipid binding"/>
    <property type="evidence" value="ECO:0007669"/>
    <property type="project" value="UniProtKB-KW"/>
</dbReference>
<dbReference type="InterPro" id="IPR018928">
    <property type="entry name" value="HAP2/GCS1_dom"/>
</dbReference>
<dbReference type="GO" id="GO:0005886">
    <property type="term" value="C:plasma membrane"/>
    <property type="evidence" value="ECO:0007669"/>
    <property type="project" value="UniProtKB-SubCell"/>
</dbReference>
<keyword evidence="7" id="KW-0446">Lipid-binding</keyword>
<evidence type="ECO:0000313" key="14">
    <source>
        <dbReference type="Proteomes" id="UP001058974"/>
    </source>
</evidence>
<dbReference type="Pfam" id="PF10699">
    <property type="entry name" value="HAP2-GCS1"/>
    <property type="match status" value="1"/>
</dbReference>
<dbReference type="InterPro" id="IPR040326">
    <property type="entry name" value="HAP2/GCS1"/>
</dbReference>
<dbReference type="EMBL" id="JAMSHJ010000002">
    <property type="protein sequence ID" value="KAI5439908.1"/>
    <property type="molecule type" value="Genomic_DNA"/>
</dbReference>
<evidence type="ECO:0000256" key="8">
    <source>
        <dbReference type="ARBA" id="ARBA00023136"/>
    </source>
</evidence>
<dbReference type="Gramene" id="Psat02G0531500-T3">
    <property type="protein sequence ID" value="KAI5439908.1"/>
    <property type="gene ID" value="KIW84_025315"/>
</dbReference>
<keyword evidence="4 11" id="KW-0812">Transmembrane</keyword>
<keyword evidence="5" id="KW-0732">Signal</keyword>
<evidence type="ECO:0000256" key="10">
    <source>
        <dbReference type="ARBA" id="ARBA00023279"/>
    </source>
</evidence>
<evidence type="ECO:0000256" key="11">
    <source>
        <dbReference type="SAM" id="Phobius"/>
    </source>
</evidence>
<name>A0A9D4YK83_PEA</name>
<evidence type="ECO:0000256" key="7">
    <source>
        <dbReference type="ARBA" id="ARBA00023121"/>
    </source>
</evidence>
<feature type="transmembrane region" description="Helical" evidence="11">
    <location>
        <begin position="12"/>
        <end position="30"/>
    </location>
</feature>
<keyword evidence="3" id="KW-1003">Cell membrane</keyword>
<evidence type="ECO:0000256" key="9">
    <source>
        <dbReference type="ARBA" id="ARBA00023157"/>
    </source>
</evidence>
<evidence type="ECO:0000256" key="1">
    <source>
        <dbReference type="ARBA" id="ARBA00004251"/>
    </source>
</evidence>
<evidence type="ECO:0000256" key="6">
    <source>
        <dbReference type="ARBA" id="ARBA00022989"/>
    </source>
</evidence>
<comment type="caution">
    <text evidence="13">The sequence shown here is derived from an EMBL/GenBank/DDBJ whole genome shotgun (WGS) entry which is preliminary data.</text>
</comment>
<keyword evidence="6 11" id="KW-1133">Transmembrane helix</keyword>
<dbReference type="PANTHER" id="PTHR31764">
    <property type="entry name" value="PROTEIN HAPLESS 2"/>
    <property type="match status" value="1"/>
</dbReference>
<evidence type="ECO:0000256" key="3">
    <source>
        <dbReference type="ARBA" id="ARBA00022475"/>
    </source>
</evidence>
<comment type="similarity">
    <text evidence="2">Belongs to the HAP2/GCS1 family.</text>
</comment>
<keyword evidence="10" id="KW-0278">Fertilization</keyword>
<organism evidence="13 14">
    <name type="scientific">Pisum sativum</name>
    <name type="common">Garden pea</name>
    <name type="synonym">Lathyrus oleraceus</name>
    <dbReference type="NCBI Taxonomy" id="3888"/>
    <lineage>
        <taxon>Eukaryota</taxon>
        <taxon>Viridiplantae</taxon>
        <taxon>Streptophyta</taxon>
        <taxon>Embryophyta</taxon>
        <taxon>Tracheophyta</taxon>
        <taxon>Spermatophyta</taxon>
        <taxon>Magnoliopsida</taxon>
        <taxon>eudicotyledons</taxon>
        <taxon>Gunneridae</taxon>
        <taxon>Pentapetalae</taxon>
        <taxon>rosids</taxon>
        <taxon>fabids</taxon>
        <taxon>Fabales</taxon>
        <taxon>Fabaceae</taxon>
        <taxon>Papilionoideae</taxon>
        <taxon>50 kb inversion clade</taxon>
        <taxon>NPAAA clade</taxon>
        <taxon>Hologalegina</taxon>
        <taxon>IRL clade</taxon>
        <taxon>Fabeae</taxon>
        <taxon>Lathyrus</taxon>
    </lineage>
</organism>
<reference evidence="13 14" key="1">
    <citation type="journal article" date="2022" name="Nat. Genet.">
        <title>Improved pea reference genome and pan-genome highlight genomic features and evolutionary characteristics.</title>
        <authorList>
            <person name="Yang T."/>
            <person name="Liu R."/>
            <person name="Luo Y."/>
            <person name="Hu S."/>
            <person name="Wang D."/>
            <person name="Wang C."/>
            <person name="Pandey M.K."/>
            <person name="Ge S."/>
            <person name="Xu Q."/>
            <person name="Li N."/>
            <person name="Li G."/>
            <person name="Huang Y."/>
            <person name="Saxena R.K."/>
            <person name="Ji Y."/>
            <person name="Li M."/>
            <person name="Yan X."/>
            <person name="He Y."/>
            <person name="Liu Y."/>
            <person name="Wang X."/>
            <person name="Xiang C."/>
            <person name="Varshney R.K."/>
            <person name="Ding H."/>
            <person name="Gao S."/>
            <person name="Zong X."/>
        </authorList>
    </citation>
    <scope>NUCLEOTIDE SEQUENCE [LARGE SCALE GENOMIC DNA]</scope>
    <source>
        <strain evidence="13 14">cv. Zhongwan 6</strain>
    </source>
</reference>
<keyword evidence="8 11" id="KW-0472">Membrane</keyword>
<evidence type="ECO:0000259" key="12">
    <source>
        <dbReference type="Pfam" id="PF10699"/>
    </source>
</evidence>
<dbReference type="PANTHER" id="PTHR31764:SF0">
    <property type="entry name" value="GENERATIVE CELL SPECIFIC-1_HAP2 DOMAIN-CONTAINING PROTEIN"/>
    <property type="match status" value="1"/>
</dbReference>
<evidence type="ECO:0000256" key="2">
    <source>
        <dbReference type="ARBA" id="ARBA00010929"/>
    </source>
</evidence>
<keyword evidence="14" id="KW-1185">Reference proteome</keyword>
<gene>
    <name evidence="13" type="ORF">KIW84_025315</name>
</gene>
<accession>A0A9D4YK83</accession>
<comment type="subcellular location">
    <subcellularLocation>
        <location evidence="1">Cell membrane</location>
        <topology evidence="1">Single-pass type I membrane protein</topology>
    </subcellularLocation>
</comment>
<evidence type="ECO:0000313" key="13">
    <source>
        <dbReference type="EMBL" id="KAI5439908.1"/>
    </source>
</evidence>
<feature type="non-terminal residue" evidence="13">
    <location>
        <position position="1"/>
    </location>
</feature>
<evidence type="ECO:0000256" key="4">
    <source>
        <dbReference type="ARBA" id="ARBA00022692"/>
    </source>
</evidence>
<protein>
    <submittedName>
        <fullName evidence="13">Variant 3, Transcriptional activator</fullName>
    </submittedName>
</protein>
<keyword evidence="9" id="KW-1015">Disulfide bond</keyword>